<keyword evidence="5" id="KW-1185">Reference proteome</keyword>
<dbReference type="GO" id="GO:0042393">
    <property type="term" value="F:histone binding"/>
    <property type="evidence" value="ECO:0007669"/>
    <property type="project" value="TreeGrafter"/>
</dbReference>
<dbReference type="GO" id="GO:0003677">
    <property type="term" value="F:DNA binding"/>
    <property type="evidence" value="ECO:0007669"/>
    <property type="project" value="TreeGrafter"/>
</dbReference>
<sequence length="51" mass="6264">KRHLDEPEDEMDYRSAIRSMFRYNPNNFVDDDDDPNMEVGFDQIAKEERRR</sequence>
<dbReference type="PANTHER" id="PTHR22691:SF8">
    <property type="entry name" value="PROTEIN SPT2 HOMOLOG"/>
    <property type="match status" value="1"/>
</dbReference>
<protein>
    <submittedName>
        <fullName evidence="4">Protein SPT2-like</fullName>
    </submittedName>
</protein>
<evidence type="ECO:0000256" key="1">
    <source>
        <dbReference type="ARBA" id="ARBA00006461"/>
    </source>
</evidence>
<evidence type="ECO:0000313" key="5">
    <source>
        <dbReference type="Proteomes" id="UP000265520"/>
    </source>
</evidence>
<dbReference type="GO" id="GO:0005730">
    <property type="term" value="C:nucleolus"/>
    <property type="evidence" value="ECO:0007669"/>
    <property type="project" value="TreeGrafter"/>
</dbReference>
<evidence type="ECO:0000256" key="3">
    <source>
        <dbReference type="SAM" id="MobiDB-lite"/>
    </source>
</evidence>
<keyword evidence="2" id="KW-0175">Coiled coil</keyword>
<feature type="non-terminal residue" evidence="4">
    <location>
        <position position="1"/>
    </location>
</feature>
<reference evidence="4 5" key="1">
    <citation type="journal article" date="2018" name="Front. Plant Sci.">
        <title>Red Clover (Trifolium pratense) and Zigzag Clover (T. medium) - A Picture of Genomic Similarities and Differences.</title>
        <authorList>
            <person name="Dluhosova J."/>
            <person name="Istvanek J."/>
            <person name="Nedelnik J."/>
            <person name="Repkova J."/>
        </authorList>
    </citation>
    <scope>NUCLEOTIDE SEQUENCE [LARGE SCALE GENOMIC DNA]</scope>
    <source>
        <strain evidence="5">cv. 10/8</strain>
        <tissue evidence="4">Leaf</tissue>
    </source>
</reference>
<name>A0A392R9Q8_9FABA</name>
<dbReference type="Pfam" id="PF08243">
    <property type="entry name" value="SPT2"/>
    <property type="match status" value="1"/>
</dbReference>
<dbReference type="GO" id="GO:0006360">
    <property type="term" value="P:transcription by RNA polymerase I"/>
    <property type="evidence" value="ECO:0007669"/>
    <property type="project" value="TreeGrafter"/>
</dbReference>
<dbReference type="PANTHER" id="PTHR22691">
    <property type="entry name" value="YEAST SPT2-RELATED"/>
    <property type="match status" value="1"/>
</dbReference>
<dbReference type="AlphaFoldDB" id="A0A392R9Q8"/>
<comment type="similarity">
    <text evidence="1">Belongs to the SPT2 family.</text>
</comment>
<dbReference type="Proteomes" id="UP000265520">
    <property type="component" value="Unassembled WGS sequence"/>
</dbReference>
<evidence type="ECO:0000313" key="4">
    <source>
        <dbReference type="EMBL" id="MCI33311.1"/>
    </source>
</evidence>
<comment type="caution">
    <text evidence="4">The sequence shown here is derived from an EMBL/GenBank/DDBJ whole genome shotgun (WGS) entry which is preliminary data.</text>
</comment>
<evidence type="ECO:0000256" key="2">
    <source>
        <dbReference type="ARBA" id="ARBA00023054"/>
    </source>
</evidence>
<dbReference type="EMBL" id="LXQA010203366">
    <property type="protein sequence ID" value="MCI33311.1"/>
    <property type="molecule type" value="Genomic_DNA"/>
</dbReference>
<feature type="region of interest" description="Disordered" evidence="3">
    <location>
        <begin position="26"/>
        <end position="51"/>
    </location>
</feature>
<dbReference type="GO" id="GO:0006334">
    <property type="term" value="P:nucleosome assembly"/>
    <property type="evidence" value="ECO:0007669"/>
    <property type="project" value="TreeGrafter"/>
</dbReference>
<accession>A0A392R9Q8</accession>
<dbReference type="InterPro" id="IPR013256">
    <property type="entry name" value="Chromatin_SPT2"/>
</dbReference>
<proteinExistence type="inferred from homology"/>
<organism evidence="4 5">
    <name type="scientific">Trifolium medium</name>
    <dbReference type="NCBI Taxonomy" id="97028"/>
    <lineage>
        <taxon>Eukaryota</taxon>
        <taxon>Viridiplantae</taxon>
        <taxon>Streptophyta</taxon>
        <taxon>Embryophyta</taxon>
        <taxon>Tracheophyta</taxon>
        <taxon>Spermatophyta</taxon>
        <taxon>Magnoliopsida</taxon>
        <taxon>eudicotyledons</taxon>
        <taxon>Gunneridae</taxon>
        <taxon>Pentapetalae</taxon>
        <taxon>rosids</taxon>
        <taxon>fabids</taxon>
        <taxon>Fabales</taxon>
        <taxon>Fabaceae</taxon>
        <taxon>Papilionoideae</taxon>
        <taxon>50 kb inversion clade</taxon>
        <taxon>NPAAA clade</taxon>
        <taxon>Hologalegina</taxon>
        <taxon>IRL clade</taxon>
        <taxon>Trifolieae</taxon>
        <taxon>Trifolium</taxon>
    </lineage>
</organism>